<evidence type="ECO:0000256" key="3">
    <source>
        <dbReference type="ARBA" id="ARBA00022692"/>
    </source>
</evidence>
<evidence type="ECO:0000256" key="2">
    <source>
        <dbReference type="ARBA" id="ARBA00022679"/>
    </source>
</evidence>
<keyword evidence="9" id="KW-1185">Reference proteome</keyword>
<evidence type="ECO:0000256" key="1">
    <source>
        <dbReference type="ARBA" id="ARBA00004167"/>
    </source>
</evidence>
<evidence type="ECO:0000256" key="6">
    <source>
        <dbReference type="ARBA" id="ARBA00023180"/>
    </source>
</evidence>
<comment type="function">
    <text evidence="7">6-O-sulfation enzyme which catalyzes the transfer of sulfate from 3'-phosphoadenosine 5'-phosphosulfate (PAPS) to position 6 of the N-sulfoglucosamine residue (GlcNS) of heparan sulfate.</text>
</comment>
<dbReference type="EMBL" id="MRZV01000051">
    <property type="protein sequence ID" value="PIK60651.1"/>
    <property type="molecule type" value="Genomic_DNA"/>
</dbReference>
<dbReference type="OrthoDB" id="406981at2759"/>
<dbReference type="STRING" id="307972.A0A2G8LK74"/>
<evidence type="ECO:0000313" key="8">
    <source>
        <dbReference type="EMBL" id="PIK60651.1"/>
    </source>
</evidence>
<organism evidence="8 9">
    <name type="scientific">Stichopus japonicus</name>
    <name type="common">Sea cucumber</name>
    <dbReference type="NCBI Taxonomy" id="307972"/>
    <lineage>
        <taxon>Eukaryota</taxon>
        <taxon>Metazoa</taxon>
        <taxon>Echinodermata</taxon>
        <taxon>Eleutherozoa</taxon>
        <taxon>Echinozoa</taxon>
        <taxon>Holothuroidea</taxon>
        <taxon>Aspidochirotacea</taxon>
        <taxon>Aspidochirotida</taxon>
        <taxon>Stichopodidae</taxon>
        <taxon>Apostichopus</taxon>
    </lineage>
</organism>
<evidence type="ECO:0000256" key="7">
    <source>
        <dbReference type="RuleBase" id="RU364122"/>
    </source>
</evidence>
<comment type="catalytic activity">
    <reaction evidence="7">
        <text>alpha-D-glucosaminyl-[heparan sulfate](n) + 3'-phosphoadenylyl sulfate = 6-sulfo-alpha-D-glucosaminyl-[heparan sulfate](n) + adenosine 3',5'-bisphosphate + H(+)</text>
        <dbReference type="Rhea" id="RHEA:56604"/>
        <dbReference type="Rhea" id="RHEA-COMP:9830"/>
        <dbReference type="Rhea" id="RHEA-COMP:14621"/>
        <dbReference type="ChEBI" id="CHEBI:15378"/>
        <dbReference type="ChEBI" id="CHEBI:58339"/>
        <dbReference type="ChEBI" id="CHEBI:58343"/>
        <dbReference type="ChEBI" id="CHEBI:58388"/>
        <dbReference type="ChEBI" id="CHEBI:140604"/>
    </reaction>
</comment>
<keyword evidence="6" id="KW-0325">Glycoprotein</keyword>
<sequence>MQDSAHFVSVVCCNRNCHASESKQTQATAIHCELFLVTGTMFLFYNLSNSNLYICPPIGLLGTVKSTGSVHHDRWVEDEVGQDETSVARKYDFKISGNDVMVFLHIQKTGGTTFGKHLVHDLDLETPCQCAKGRRRCPCLRPGSTTESWQFSRFSMGWGCGLHADWTELQSCVPWYMNKKEGRPARRR</sequence>
<reference evidence="8 9" key="1">
    <citation type="journal article" date="2017" name="PLoS Biol.">
        <title>The sea cucumber genome provides insights into morphological evolution and visceral regeneration.</title>
        <authorList>
            <person name="Zhang X."/>
            <person name="Sun L."/>
            <person name="Yuan J."/>
            <person name="Sun Y."/>
            <person name="Gao Y."/>
            <person name="Zhang L."/>
            <person name="Li S."/>
            <person name="Dai H."/>
            <person name="Hamel J.F."/>
            <person name="Liu C."/>
            <person name="Yu Y."/>
            <person name="Liu S."/>
            <person name="Lin W."/>
            <person name="Guo K."/>
            <person name="Jin S."/>
            <person name="Xu P."/>
            <person name="Storey K.B."/>
            <person name="Huan P."/>
            <person name="Zhang T."/>
            <person name="Zhou Y."/>
            <person name="Zhang J."/>
            <person name="Lin C."/>
            <person name="Li X."/>
            <person name="Xing L."/>
            <person name="Huo D."/>
            <person name="Sun M."/>
            <person name="Wang L."/>
            <person name="Mercier A."/>
            <person name="Li F."/>
            <person name="Yang H."/>
            <person name="Xiang J."/>
        </authorList>
    </citation>
    <scope>NUCLEOTIDE SEQUENCE [LARGE SCALE GENOMIC DNA]</scope>
    <source>
        <strain evidence="8">Shaxun</strain>
        <tissue evidence="8">Muscle</tissue>
    </source>
</reference>
<comment type="caution">
    <text evidence="8">The sequence shown here is derived from an EMBL/GenBank/DDBJ whole genome shotgun (WGS) entry which is preliminary data.</text>
</comment>
<comment type="subcellular location">
    <subcellularLocation>
        <location evidence="1">Membrane</location>
        <topology evidence="1">Single-pass membrane protein</topology>
    </subcellularLocation>
    <subcellularLocation>
        <location evidence="7">Membrane</location>
        <topology evidence="7">Single-pass type II membrane protein</topology>
    </subcellularLocation>
</comment>
<dbReference type="GO" id="GO:0016020">
    <property type="term" value="C:membrane"/>
    <property type="evidence" value="ECO:0007669"/>
    <property type="project" value="UniProtKB-SubCell"/>
</dbReference>
<evidence type="ECO:0000256" key="5">
    <source>
        <dbReference type="ARBA" id="ARBA00023136"/>
    </source>
</evidence>
<comment type="similarity">
    <text evidence="7">Belongs to the sulfotransferase 6 family.</text>
</comment>
<dbReference type="GO" id="GO:0017095">
    <property type="term" value="F:heparan sulfate 6-sulfotransferase activity"/>
    <property type="evidence" value="ECO:0007669"/>
    <property type="project" value="TreeGrafter"/>
</dbReference>
<name>A0A2G8LK74_STIJA</name>
<dbReference type="InterPro" id="IPR027417">
    <property type="entry name" value="P-loop_NTPase"/>
</dbReference>
<dbReference type="Gene3D" id="3.40.50.300">
    <property type="entry name" value="P-loop containing nucleotide triphosphate hydrolases"/>
    <property type="match status" value="1"/>
</dbReference>
<proteinExistence type="inferred from homology"/>
<keyword evidence="2 7" id="KW-0808">Transferase</keyword>
<gene>
    <name evidence="8" type="ORF">BSL78_02426</name>
</gene>
<dbReference type="InterPro" id="IPR010635">
    <property type="entry name" value="Heparan_SO4-6-sulfoTrfase"/>
</dbReference>
<keyword evidence="5 7" id="KW-0472">Membrane</keyword>
<protein>
    <recommendedName>
        <fullName evidence="7">Heparan-sulfate 6-O-sulfotransferase</fullName>
        <ecNumber evidence="7">2.8.2.-</ecNumber>
    </recommendedName>
</protein>
<keyword evidence="4" id="KW-1133">Transmembrane helix</keyword>
<accession>A0A2G8LK74</accession>
<dbReference type="EC" id="2.8.2.-" evidence="7"/>
<evidence type="ECO:0000313" key="9">
    <source>
        <dbReference type="Proteomes" id="UP000230750"/>
    </source>
</evidence>
<keyword evidence="3" id="KW-0812">Transmembrane</keyword>
<dbReference type="PANTHER" id="PTHR12812:SF0">
    <property type="entry name" value="HEPARAN-SULFATE 6-O-SULFOTRANSFERASE"/>
    <property type="match status" value="1"/>
</dbReference>
<keyword evidence="7" id="KW-0735">Signal-anchor</keyword>
<dbReference type="AlphaFoldDB" id="A0A2G8LK74"/>
<dbReference type="Proteomes" id="UP000230750">
    <property type="component" value="Unassembled WGS sequence"/>
</dbReference>
<evidence type="ECO:0000256" key="4">
    <source>
        <dbReference type="ARBA" id="ARBA00022989"/>
    </source>
</evidence>
<dbReference type="PANTHER" id="PTHR12812">
    <property type="entry name" value="HEPARAN SULFATE 6-O-SULFOTRANSFERASE 3"/>
    <property type="match status" value="1"/>
</dbReference>